<evidence type="ECO:0000256" key="7">
    <source>
        <dbReference type="ARBA" id="ARBA00023054"/>
    </source>
</evidence>
<dbReference type="InterPro" id="IPR035984">
    <property type="entry name" value="Acyl-CoA-binding_sf"/>
</dbReference>
<dbReference type="PROSITE" id="PS51228">
    <property type="entry name" value="ACB_2"/>
    <property type="match status" value="1"/>
</dbReference>
<dbReference type="OrthoDB" id="71307at2759"/>
<evidence type="ECO:0000256" key="12">
    <source>
        <dbReference type="SAM" id="MobiDB-lite"/>
    </source>
</evidence>
<evidence type="ECO:0000256" key="9">
    <source>
        <dbReference type="ARBA" id="ARBA00023136"/>
    </source>
</evidence>
<feature type="transmembrane region" description="Helical" evidence="13">
    <location>
        <begin position="478"/>
        <end position="504"/>
    </location>
</feature>
<evidence type="ECO:0000256" key="4">
    <source>
        <dbReference type="ARBA" id="ARBA00022692"/>
    </source>
</evidence>
<feature type="domain" description="ACB" evidence="14">
    <location>
        <begin position="7"/>
        <end position="97"/>
    </location>
</feature>
<evidence type="ECO:0000256" key="2">
    <source>
        <dbReference type="ARBA" id="ARBA00010310"/>
    </source>
</evidence>
<keyword evidence="5 13" id="KW-1133">Transmembrane helix</keyword>
<name>A0A8C4ZDJ4_GADMO</name>
<comment type="similarity">
    <text evidence="2">Belongs to the ATG37 family.</text>
</comment>
<dbReference type="PROSITE" id="PS00880">
    <property type="entry name" value="ACB_1"/>
    <property type="match status" value="1"/>
</dbReference>
<keyword evidence="3 11" id="KW-0813">Transport</keyword>
<dbReference type="InterPro" id="IPR000582">
    <property type="entry name" value="Acyl-CoA-binding_protein"/>
</dbReference>
<keyword evidence="9 13" id="KW-0472">Membrane</keyword>
<evidence type="ECO:0000256" key="5">
    <source>
        <dbReference type="ARBA" id="ARBA00022989"/>
    </source>
</evidence>
<sequence length="516" mass="58180">MEQESSLEARFDAAVGVIRSLPEDGPYQPSDNMMLMFYSYYKQATLGPCHAPRPIGFWDSRGKAKWDAWSSLGNMTKEEAMINYVDDIQLILETIPVSEEVSELVEKLGNFYSEVDGAGDQVEQNEVDKRAFTRPFADCADELRKPKPLMEGFGDLWEDIQNPGNDRDATNDLCLAICDGDMDKHNNREHMAASNEDIQNNSLAFRNKESSDSEFSDVEGSSNGDDTEDEDEDQVDEEEAKGGPERRRTPFPGLQVWEEGRWSVSSMDPSVSSVTNGIHSSLNSQLEDEELASLQPHAPRSSNMRVNGRQSDNSGAIPEKNHRTADSDNEEFCDSMEHLAMEESSGFRKTSGRRREDVKQHGQPLLEYEFGTVRTPSSLTRRGRGSVSPRTFSGSQLCVNMVAACQCVSARGHSGGVTMGQNNEQIATALLRLQEDMANVLHRLHTLEVLTVSQSRSQSPRQEGFSSLTHKFIKFRKYLWWPFPFSPITAALMTFWPLVAHWLVQLYLQRRRRKIC</sequence>
<dbReference type="RefSeq" id="XP_030220564.1">
    <property type="nucleotide sequence ID" value="XM_030364704.1"/>
</dbReference>
<feature type="compositionally biased region" description="Polar residues" evidence="12">
    <location>
        <begin position="300"/>
        <end position="314"/>
    </location>
</feature>
<dbReference type="OMA" id="PYMQFNG"/>
<comment type="subcellular location">
    <subcellularLocation>
        <location evidence="1">Membrane</location>
        <topology evidence="1">Single-pass membrane protein</topology>
    </subcellularLocation>
</comment>
<dbReference type="Gene3D" id="1.20.80.10">
    <property type="match status" value="1"/>
</dbReference>
<evidence type="ECO:0000256" key="6">
    <source>
        <dbReference type="ARBA" id="ARBA00023006"/>
    </source>
</evidence>
<dbReference type="Pfam" id="PF00887">
    <property type="entry name" value="ACBP"/>
    <property type="match status" value="1"/>
</dbReference>
<protein>
    <recommendedName>
        <fullName evidence="11">Acyl-CoA-binding domain-containing protein 5</fullName>
    </recommendedName>
</protein>
<evidence type="ECO:0000259" key="14">
    <source>
        <dbReference type="PROSITE" id="PS51228"/>
    </source>
</evidence>
<organism evidence="15 16">
    <name type="scientific">Gadus morhua</name>
    <name type="common">Atlantic cod</name>
    <dbReference type="NCBI Taxonomy" id="8049"/>
    <lineage>
        <taxon>Eukaryota</taxon>
        <taxon>Metazoa</taxon>
        <taxon>Chordata</taxon>
        <taxon>Craniata</taxon>
        <taxon>Vertebrata</taxon>
        <taxon>Euteleostomi</taxon>
        <taxon>Actinopterygii</taxon>
        <taxon>Neopterygii</taxon>
        <taxon>Teleostei</taxon>
        <taxon>Neoteleostei</taxon>
        <taxon>Acanthomorphata</taxon>
        <taxon>Zeiogadaria</taxon>
        <taxon>Gadariae</taxon>
        <taxon>Gadiformes</taxon>
        <taxon>Gadoidei</taxon>
        <taxon>Gadidae</taxon>
        <taxon>Gadus</taxon>
    </lineage>
</organism>
<reference evidence="15" key="2">
    <citation type="submission" date="2025-09" db="UniProtKB">
        <authorList>
            <consortium name="Ensembl"/>
        </authorList>
    </citation>
    <scope>IDENTIFICATION</scope>
</reference>
<evidence type="ECO:0000256" key="3">
    <source>
        <dbReference type="ARBA" id="ARBA00022448"/>
    </source>
</evidence>
<proteinExistence type="inferred from homology"/>
<gene>
    <name evidence="15" type="primary">LOC115549484</name>
</gene>
<feature type="compositionally biased region" description="Acidic residues" evidence="12">
    <location>
        <begin position="225"/>
        <end position="239"/>
    </location>
</feature>
<feature type="region of interest" description="Disordered" evidence="12">
    <location>
        <begin position="207"/>
        <end position="254"/>
    </location>
</feature>
<feature type="region of interest" description="Disordered" evidence="12">
    <location>
        <begin position="296"/>
        <end position="329"/>
    </location>
</feature>
<evidence type="ECO:0000256" key="10">
    <source>
        <dbReference type="ARBA" id="ARBA00025481"/>
    </source>
</evidence>
<evidence type="ECO:0000256" key="13">
    <source>
        <dbReference type="SAM" id="Phobius"/>
    </source>
</evidence>
<evidence type="ECO:0000256" key="8">
    <source>
        <dbReference type="ARBA" id="ARBA00023121"/>
    </source>
</evidence>
<keyword evidence="6" id="KW-0072">Autophagy</keyword>
<keyword evidence="4 13" id="KW-0812">Transmembrane</keyword>
<dbReference type="PRINTS" id="PR00689">
    <property type="entry name" value="ACOABINDINGP"/>
</dbReference>
<evidence type="ECO:0000256" key="11">
    <source>
        <dbReference type="PIRNR" id="PIRNR002412"/>
    </source>
</evidence>
<dbReference type="PANTHER" id="PTHR23310:SF6">
    <property type="entry name" value="ACYL-COA-BINDING DOMAIN-CONTAINING PROTEIN 5"/>
    <property type="match status" value="1"/>
</dbReference>
<dbReference type="Proteomes" id="UP000694546">
    <property type="component" value="Chromosome 8"/>
</dbReference>
<keyword evidence="7" id="KW-0175">Coiled coil</keyword>
<evidence type="ECO:0000313" key="16">
    <source>
        <dbReference type="Proteomes" id="UP000694546"/>
    </source>
</evidence>
<dbReference type="PIRSF" id="PIRSF002412">
    <property type="entry name" value="MA_DBI"/>
    <property type="match status" value="1"/>
</dbReference>
<dbReference type="InterPro" id="IPR022408">
    <property type="entry name" value="Acyl-CoA-binding_prot_CS"/>
</dbReference>
<dbReference type="AlphaFoldDB" id="A0A8C4ZDJ4"/>
<dbReference type="GeneID" id="115549484"/>
<dbReference type="SUPFAM" id="SSF47027">
    <property type="entry name" value="Acyl-CoA binding protein"/>
    <property type="match status" value="1"/>
</dbReference>
<evidence type="ECO:0000256" key="1">
    <source>
        <dbReference type="ARBA" id="ARBA00004167"/>
    </source>
</evidence>
<dbReference type="Ensembl" id="ENSGMOT00000012916.2">
    <property type="protein sequence ID" value="ENSGMOP00000012583.2"/>
    <property type="gene ID" value="ENSGMOG00000011751.2"/>
</dbReference>
<dbReference type="InterPro" id="IPR016347">
    <property type="entry name" value="ACBD5"/>
</dbReference>
<dbReference type="InterPro" id="IPR014352">
    <property type="entry name" value="FERM/acyl-CoA-bd_prot_sf"/>
</dbReference>
<dbReference type="PANTHER" id="PTHR23310">
    <property type="entry name" value="ACYL-COA-BINDING PROTEIN, ACBP"/>
    <property type="match status" value="1"/>
</dbReference>
<keyword evidence="16" id="KW-1185">Reference proteome</keyword>
<evidence type="ECO:0000313" key="15">
    <source>
        <dbReference type="Ensembl" id="ENSGMOP00000012583.2"/>
    </source>
</evidence>
<keyword evidence="8 11" id="KW-0446">Lipid-binding</keyword>
<accession>A0A8C4ZDJ4</accession>
<comment type="function">
    <text evidence="10">Acyl-CoA binding protein which acts as the peroxisome receptor for pexophagy but is dispensable for aggrephagy and nonselective autophagy. Binds medium- and long-chain acyl-CoA esters.</text>
</comment>
<dbReference type="GeneTree" id="ENSGT00940000156350"/>
<reference evidence="15" key="1">
    <citation type="submission" date="2025-08" db="UniProtKB">
        <authorList>
            <consortium name="Ensembl"/>
        </authorList>
    </citation>
    <scope>IDENTIFICATION</scope>
</reference>